<feature type="region of interest" description="Disordered" evidence="1">
    <location>
        <begin position="183"/>
        <end position="209"/>
    </location>
</feature>
<sequence>METVREVREDPPEELAESNWSAKGGYGWVAADVHNQSSLFRLSRLLNSWLNCTPVIAKGVSGGIVSLERVSAIDRVSHGQDRVTEKFFYMYMCHFSQLHVRLPLDDFTMDGSTKFSFSWTGTPSRYKDMGTDELLAGDKEVVETLMKFTDKLPTKGLIRVYNSVHPIIDIEGARARWDQEEGRVAASTRQGEGCEEGPVSGAGSASGVKGPESGLIELPEISVRKDIAINLPDTIINSIDGMEADHIVRTMVEFGSKALILSRHVGSLYRWEVKERVTK</sequence>
<dbReference type="EMBL" id="CP039345">
    <property type="protein sequence ID" value="QCD78597.1"/>
    <property type="molecule type" value="Genomic_DNA"/>
</dbReference>
<protein>
    <submittedName>
        <fullName evidence="2">Uncharacterized protein</fullName>
    </submittedName>
</protein>
<dbReference type="Proteomes" id="UP000501690">
    <property type="component" value="Linkage Group LG1"/>
</dbReference>
<evidence type="ECO:0000256" key="1">
    <source>
        <dbReference type="SAM" id="MobiDB-lite"/>
    </source>
</evidence>
<gene>
    <name evidence="2" type="ORF">DEO72_LG1g2233</name>
</gene>
<feature type="compositionally biased region" description="Low complexity" evidence="1">
    <location>
        <begin position="197"/>
        <end position="209"/>
    </location>
</feature>
<proteinExistence type="predicted"/>
<dbReference type="AlphaFoldDB" id="A0A4D6KS85"/>
<reference evidence="2 3" key="1">
    <citation type="submission" date="2019-04" db="EMBL/GenBank/DDBJ databases">
        <title>An improved genome assembly and genetic linkage map for asparagus bean, Vigna unguiculata ssp. sesquipedialis.</title>
        <authorList>
            <person name="Xia Q."/>
            <person name="Zhang R."/>
            <person name="Dong Y."/>
        </authorList>
    </citation>
    <scope>NUCLEOTIDE SEQUENCE [LARGE SCALE GENOMIC DNA]</scope>
    <source>
        <tissue evidence="2">Leaf</tissue>
    </source>
</reference>
<accession>A0A4D6KS85</accession>
<name>A0A4D6KS85_VIGUN</name>
<evidence type="ECO:0000313" key="3">
    <source>
        <dbReference type="Proteomes" id="UP000501690"/>
    </source>
</evidence>
<keyword evidence="3" id="KW-1185">Reference proteome</keyword>
<organism evidence="2 3">
    <name type="scientific">Vigna unguiculata</name>
    <name type="common">Cowpea</name>
    <dbReference type="NCBI Taxonomy" id="3917"/>
    <lineage>
        <taxon>Eukaryota</taxon>
        <taxon>Viridiplantae</taxon>
        <taxon>Streptophyta</taxon>
        <taxon>Embryophyta</taxon>
        <taxon>Tracheophyta</taxon>
        <taxon>Spermatophyta</taxon>
        <taxon>Magnoliopsida</taxon>
        <taxon>eudicotyledons</taxon>
        <taxon>Gunneridae</taxon>
        <taxon>Pentapetalae</taxon>
        <taxon>rosids</taxon>
        <taxon>fabids</taxon>
        <taxon>Fabales</taxon>
        <taxon>Fabaceae</taxon>
        <taxon>Papilionoideae</taxon>
        <taxon>50 kb inversion clade</taxon>
        <taxon>NPAAA clade</taxon>
        <taxon>indigoferoid/millettioid clade</taxon>
        <taxon>Phaseoleae</taxon>
        <taxon>Vigna</taxon>
    </lineage>
</organism>
<evidence type="ECO:0000313" key="2">
    <source>
        <dbReference type="EMBL" id="QCD78597.1"/>
    </source>
</evidence>